<evidence type="ECO:0000313" key="4">
    <source>
        <dbReference type="Proteomes" id="UP000315534"/>
    </source>
</evidence>
<sequence>MVEEDSFPGQFKKLEDRIEELIQTCRDLQQTKSELEAKTYDLEGALRTKVAAEQEYVEEKSMVRSKIDDLLSKLDQVLGPK</sequence>
<keyword evidence="3" id="KW-0131">Cell cycle</keyword>
<dbReference type="GO" id="GO:0090529">
    <property type="term" value="P:cell septum assembly"/>
    <property type="evidence" value="ECO:0007669"/>
    <property type="project" value="InterPro"/>
</dbReference>
<dbReference type="Proteomes" id="UP000315534">
    <property type="component" value="Unassembled WGS sequence"/>
</dbReference>
<evidence type="ECO:0000256" key="2">
    <source>
        <dbReference type="SAM" id="Coils"/>
    </source>
</evidence>
<comment type="caution">
    <text evidence="3">The sequence shown here is derived from an EMBL/GenBank/DDBJ whole genome shotgun (WGS) entry which is preliminary data.</text>
</comment>
<organism evidence="3 4">
    <name type="scientific">candidate division TA06 bacterium</name>
    <dbReference type="NCBI Taxonomy" id="2250710"/>
    <lineage>
        <taxon>Bacteria</taxon>
        <taxon>Bacteria division TA06</taxon>
    </lineage>
</organism>
<dbReference type="Gene3D" id="1.20.5.340">
    <property type="match status" value="1"/>
</dbReference>
<dbReference type="Pfam" id="PF06005">
    <property type="entry name" value="ZapB"/>
    <property type="match status" value="1"/>
</dbReference>
<dbReference type="AlphaFoldDB" id="A0A523XW26"/>
<protein>
    <submittedName>
        <fullName evidence="3">Cell division protein ZapB</fullName>
    </submittedName>
</protein>
<dbReference type="GO" id="GO:0043093">
    <property type="term" value="P:FtsZ-dependent cytokinesis"/>
    <property type="evidence" value="ECO:0007669"/>
    <property type="project" value="InterPro"/>
</dbReference>
<dbReference type="EMBL" id="SOIP01000068">
    <property type="protein sequence ID" value="TET83049.1"/>
    <property type="molecule type" value="Genomic_DNA"/>
</dbReference>
<dbReference type="GO" id="GO:0005737">
    <property type="term" value="C:cytoplasm"/>
    <property type="evidence" value="ECO:0007669"/>
    <property type="project" value="InterPro"/>
</dbReference>
<evidence type="ECO:0000256" key="1">
    <source>
        <dbReference type="ARBA" id="ARBA00023054"/>
    </source>
</evidence>
<keyword evidence="1 2" id="KW-0175">Coiled coil</keyword>
<keyword evidence="3" id="KW-0132">Cell division</keyword>
<dbReference type="InterPro" id="IPR009252">
    <property type="entry name" value="Cell_div_ZapB"/>
</dbReference>
<evidence type="ECO:0000313" key="3">
    <source>
        <dbReference type="EMBL" id="TET83049.1"/>
    </source>
</evidence>
<name>A0A523XW26_UNCT6</name>
<proteinExistence type="predicted"/>
<reference evidence="3 4" key="1">
    <citation type="submission" date="2019-03" db="EMBL/GenBank/DDBJ databases">
        <title>Metabolic potential of uncultured bacteria and archaea associated with petroleum seepage in deep-sea sediments.</title>
        <authorList>
            <person name="Dong X."/>
            <person name="Hubert C."/>
        </authorList>
    </citation>
    <scope>NUCLEOTIDE SEQUENCE [LARGE SCALE GENOMIC DNA]</scope>
    <source>
        <strain evidence="3">E29_bin36</strain>
    </source>
</reference>
<feature type="coiled-coil region" evidence="2">
    <location>
        <begin position="11"/>
        <end position="38"/>
    </location>
</feature>
<gene>
    <name evidence="3" type="primary">zapB</name>
    <name evidence="3" type="ORF">E3J38_01150</name>
</gene>
<accession>A0A523XW26</accession>